<dbReference type="EMBL" id="PNCK01000025">
    <property type="protein sequence ID" value="TMP44014.1"/>
    <property type="molecule type" value="Genomic_DNA"/>
</dbReference>
<dbReference type="Gene3D" id="1.10.10.10">
    <property type="entry name" value="Winged helix-like DNA-binding domain superfamily/Winged helix DNA-binding domain"/>
    <property type="match status" value="1"/>
</dbReference>
<reference evidence="6" key="3">
    <citation type="submission" date="2019-09" db="EMBL/GenBank/DDBJ databases">
        <title>Co-occurence of chitin degradation, pigmentation and bioactivity in marine Pseudoalteromonas.</title>
        <authorList>
            <person name="Sonnenschein E.C."/>
            <person name="Bech P.K."/>
        </authorList>
    </citation>
    <scope>NUCLEOTIDE SEQUENCE</scope>
    <source>
        <strain evidence="6">S2231</strain>
        <strain evidence="5">S2233</strain>
    </source>
</reference>
<reference evidence="7 8" key="2">
    <citation type="submission" date="2019-06" db="EMBL/GenBank/DDBJ databases">
        <title>Co-occurence of chitin degradation, pigmentation and bioactivity in marine Pseudoalteromonas.</title>
        <authorList>
            <person name="Sonnenschein E.C."/>
            <person name="Bech P.K."/>
        </authorList>
    </citation>
    <scope>NUCLEOTIDE SEQUENCE [LARGE SCALE GENOMIC DNA]</scope>
    <source>
        <strain evidence="8">S2231</strain>
        <strain evidence="7">S2233</strain>
    </source>
</reference>
<dbReference type="CDD" id="cd00383">
    <property type="entry name" value="trans_reg_C"/>
    <property type="match status" value="1"/>
</dbReference>
<dbReference type="InterPro" id="IPR036388">
    <property type="entry name" value="WH-like_DNA-bd_sf"/>
</dbReference>
<dbReference type="GO" id="GO:0006355">
    <property type="term" value="P:regulation of DNA-templated transcription"/>
    <property type="evidence" value="ECO:0007669"/>
    <property type="project" value="InterPro"/>
</dbReference>
<dbReference type="SUPFAM" id="SSF82171">
    <property type="entry name" value="DPP6 N-terminal domain-like"/>
    <property type="match status" value="1"/>
</dbReference>
<dbReference type="GO" id="GO:0003677">
    <property type="term" value="F:DNA binding"/>
    <property type="evidence" value="ECO:0007669"/>
    <property type="project" value="UniProtKB-UniRule"/>
</dbReference>
<evidence type="ECO:0000313" key="6">
    <source>
        <dbReference type="EMBL" id="TMP51827.1"/>
    </source>
</evidence>
<dbReference type="SMART" id="SM00862">
    <property type="entry name" value="Trans_reg_C"/>
    <property type="match status" value="1"/>
</dbReference>
<evidence type="ECO:0000313" key="8">
    <source>
        <dbReference type="Proteomes" id="UP000307706"/>
    </source>
</evidence>
<name>A0A5S3XFJ4_9GAMM</name>
<feature type="transmembrane region" description="Helical" evidence="3">
    <location>
        <begin position="151"/>
        <end position="171"/>
    </location>
</feature>
<evidence type="ECO:0000256" key="2">
    <source>
        <dbReference type="PROSITE-ProRule" id="PRU01091"/>
    </source>
</evidence>
<evidence type="ECO:0000313" key="7">
    <source>
        <dbReference type="Proteomes" id="UP000305730"/>
    </source>
</evidence>
<evidence type="ECO:0000313" key="5">
    <source>
        <dbReference type="EMBL" id="TMP44014.1"/>
    </source>
</evidence>
<dbReference type="PROSITE" id="PS51755">
    <property type="entry name" value="OMPR_PHOB"/>
    <property type="match status" value="1"/>
</dbReference>
<dbReference type="Proteomes" id="UP000307706">
    <property type="component" value="Unassembled WGS sequence"/>
</dbReference>
<dbReference type="GO" id="GO:0000160">
    <property type="term" value="P:phosphorelay signal transduction system"/>
    <property type="evidence" value="ECO:0007669"/>
    <property type="project" value="InterPro"/>
</dbReference>
<keyword evidence="1 2" id="KW-0238">DNA-binding</keyword>
<evidence type="ECO:0000256" key="1">
    <source>
        <dbReference type="ARBA" id="ARBA00023125"/>
    </source>
</evidence>
<feature type="domain" description="OmpR/PhoB-type" evidence="4">
    <location>
        <begin position="10"/>
        <end position="108"/>
    </location>
</feature>
<dbReference type="Pfam" id="PF00486">
    <property type="entry name" value="Trans_reg_C"/>
    <property type="match status" value="1"/>
</dbReference>
<accession>A0A5S3XFJ4</accession>
<keyword evidence="3" id="KW-0812">Transmembrane</keyword>
<gene>
    <name evidence="6" type="ORF">CWB96_22155</name>
    <name evidence="5" type="ORF">CWB97_07495</name>
</gene>
<sequence length="717" mass="82319">MNEISFSRAVKEVKFGAWTLDPKRQTIFDGEVTRELEPLLFKILCYLIINDGQVIIRQNLIDDVWCQKYVDDNAINRAMSELRKILKSDVQKGVVVKTHYRKGYSFFLEPEIIYHEEQLIEGVSPIITEPKNEESLSPSTYLSSYDKNRSVFFYSSVILCLTFIVAVGYFLTATNYDKEELVVESRDIEDSVLSWVPGRYANLRLSFDKKLLALSFTPQGTSFHSLVVKELASGYERRLGEEGVDYFPLGWSTDSSILYYRAKTNTTCQIWQITADFSQGNKALFDCNMRAQVYGSGVGKDRLVYSKSGYRNRDELAALTSRDLKTGEEFQISSPNLNSYGDQFLTYIPEQEIILFERRQYDTNELYMTDTEGGNQVKLLESPNRIWSMNYDSESGLLLWFDNAENIVFGYSLYERKLVKKEKLNTPQNFSIFQFLNSNEMLIASYPYESYMYTLNLDNKEMQVDIPLNLGSLSPIKIKQDHLVITNRGGNAFVSQIDTDGSSRTLNISAGDIRSIRYQHKGDLLLIQHHNKMEVYKYSDLTLIDSINVDGAIISAEFLSESDIGYVILGEHKVKSSSYKYSLKYKKKTAIPALDSLWLGRLDDTTLVSLSSNDTVIMYDINSGETLQEIDLPIARYRHSIATGGGYIFHSDGEKIYRTTRGKGEELDEVYMVENANMHTIKDIRYSTDDNALWIYMIEVNDNQLLSIKLRDKIEHK</sequence>
<dbReference type="EMBL" id="PNCL01000193">
    <property type="protein sequence ID" value="TMP51827.1"/>
    <property type="molecule type" value="Genomic_DNA"/>
</dbReference>
<keyword evidence="3" id="KW-1133">Transmembrane helix</keyword>
<evidence type="ECO:0000256" key="3">
    <source>
        <dbReference type="SAM" id="Phobius"/>
    </source>
</evidence>
<protein>
    <submittedName>
        <fullName evidence="6">Transcriptional regulator</fullName>
    </submittedName>
</protein>
<reference evidence="6 8" key="1">
    <citation type="submission" date="2017-12" db="EMBL/GenBank/DDBJ databases">
        <authorList>
            <person name="Paulsen S."/>
            <person name="Gram L.K."/>
        </authorList>
    </citation>
    <scope>NUCLEOTIDE SEQUENCE [LARGE SCALE GENOMIC DNA]</scope>
    <source>
        <strain evidence="6 8">S2231</strain>
        <strain evidence="5">S2233</strain>
    </source>
</reference>
<dbReference type="InterPro" id="IPR016032">
    <property type="entry name" value="Sig_transdc_resp-reg_C-effctor"/>
</dbReference>
<dbReference type="SUPFAM" id="SSF46894">
    <property type="entry name" value="C-terminal effector domain of the bipartite response regulators"/>
    <property type="match status" value="1"/>
</dbReference>
<evidence type="ECO:0000259" key="4">
    <source>
        <dbReference type="PROSITE" id="PS51755"/>
    </source>
</evidence>
<dbReference type="InterPro" id="IPR011042">
    <property type="entry name" value="6-blade_b-propeller_TolB-like"/>
</dbReference>
<dbReference type="Proteomes" id="UP000305730">
    <property type="component" value="Unassembled WGS sequence"/>
</dbReference>
<keyword evidence="3" id="KW-0472">Membrane</keyword>
<dbReference type="InterPro" id="IPR001867">
    <property type="entry name" value="OmpR/PhoB-type_DNA-bd"/>
</dbReference>
<dbReference type="SUPFAM" id="SSF63825">
    <property type="entry name" value="YWTD domain"/>
    <property type="match status" value="2"/>
</dbReference>
<organism evidence="6 8">
    <name type="scientific">Pseudoalteromonas citrea</name>
    <dbReference type="NCBI Taxonomy" id="43655"/>
    <lineage>
        <taxon>Bacteria</taxon>
        <taxon>Pseudomonadati</taxon>
        <taxon>Pseudomonadota</taxon>
        <taxon>Gammaproteobacteria</taxon>
        <taxon>Alteromonadales</taxon>
        <taxon>Pseudoalteromonadaceae</taxon>
        <taxon>Pseudoalteromonas</taxon>
    </lineage>
</organism>
<comment type="caution">
    <text evidence="6">The sequence shown here is derived from an EMBL/GenBank/DDBJ whole genome shotgun (WGS) entry which is preliminary data.</text>
</comment>
<dbReference type="RefSeq" id="WP_138596185.1">
    <property type="nucleotide sequence ID" value="NZ_PNCK01000025.1"/>
</dbReference>
<keyword evidence="7" id="KW-1185">Reference proteome</keyword>
<feature type="DNA-binding region" description="OmpR/PhoB-type" evidence="2">
    <location>
        <begin position="10"/>
        <end position="108"/>
    </location>
</feature>
<dbReference type="Gene3D" id="2.120.10.30">
    <property type="entry name" value="TolB, C-terminal domain"/>
    <property type="match status" value="1"/>
</dbReference>
<dbReference type="OrthoDB" id="6296073at2"/>
<dbReference type="AlphaFoldDB" id="A0A5S3XFJ4"/>
<proteinExistence type="predicted"/>